<reference evidence="1" key="1">
    <citation type="submission" date="2013-12" db="EMBL/GenBank/DDBJ databases">
        <title>The Genome Sequence of Aphanomyces astaci APO3.</title>
        <authorList>
            <consortium name="The Broad Institute Genomics Platform"/>
            <person name="Russ C."/>
            <person name="Tyler B."/>
            <person name="van West P."/>
            <person name="Dieguez-Uribeondo J."/>
            <person name="Young S.K."/>
            <person name="Zeng Q."/>
            <person name="Gargeya S."/>
            <person name="Fitzgerald M."/>
            <person name="Abouelleil A."/>
            <person name="Alvarado L."/>
            <person name="Chapman S.B."/>
            <person name="Gainer-Dewar J."/>
            <person name="Goldberg J."/>
            <person name="Griggs A."/>
            <person name="Gujja S."/>
            <person name="Hansen M."/>
            <person name="Howarth C."/>
            <person name="Imamovic A."/>
            <person name="Ireland A."/>
            <person name="Larimer J."/>
            <person name="McCowan C."/>
            <person name="Murphy C."/>
            <person name="Pearson M."/>
            <person name="Poon T.W."/>
            <person name="Priest M."/>
            <person name="Roberts A."/>
            <person name="Saif S."/>
            <person name="Shea T."/>
            <person name="Sykes S."/>
            <person name="Wortman J."/>
            <person name="Nusbaum C."/>
            <person name="Birren B."/>
        </authorList>
    </citation>
    <scope>NUCLEOTIDE SEQUENCE [LARGE SCALE GENOMIC DNA]</scope>
    <source>
        <strain evidence="1">APO3</strain>
    </source>
</reference>
<proteinExistence type="predicted"/>
<sequence length="117" mass="12623">MGADSDIVLPETRNAKPSTVVPTNIEKELFSVKKSSKSHTNQPSHATALLQGLQAVGNGLESIGSSFGKQPADGDMSNKILLAIEKQTEAMAKQSDQITELLQYILRRESNVAESQQ</sequence>
<name>W4G6U1_APHAT</name>
<accession>W4G6U1</accession>
<dbReference type="EMBL" id="KI913143">
    <property type="protein sequence ID" value="ETV74633.1"/>
    <property type="molecule type" value="Genomic_DNA"/>
</dbReference>
<organism evidence="1">
    <name type="scientific">Aphanomyces astaci</name>
    <name type="common">Crayfish plague agent</name>
    <dbReference type="NCBI Taxonomy" id="112090"/>
    <lineage>
        <taxon>Eukaryota</taxon>
        <taxon>Sar</taxon>
        <taxon>Stramenopiles</taxon>
        <taxon>Oomycota</taxon>
        <taxon>Saprolegniomycetes</taxon>
        <taxon>Saprolegniales</taxon>
        <taxon>Verrucalvaceae</taxon>
        <taxon>Aphanomyces</taxon>
    </lineage>
</organism>
<gene>
    <name evidence="1" type="ORF">H257_10766</name>
</gene>
<protein>
    <submittedName>
        <fullName evidence="1">Uncharacterized protein</fullName>
    </submittedName>
</protein>
<dbReference type="GeneID" id="20812762"/>
<evidence type="ECO:0000313" key="1">
    <source>
        <dbReference type="EMBL" id="ETV74633.1"/>
    </source>
</evidence>
<dbReference type="VEuPathDB" id="FungiDB:H257_10766"/>
<dbReference type="AlphaFoldDB" id="W4G6U1"/>
<dbReference type="RefSeq" id="XP_009835720.1">
    <property type="nucleotide sequence ID" value="XM_009837418.1"/>
</dbReference>